<feature type="compositionally biased region" description="Polar residues" evidence="1">
    <location>
        <begin position="2048"/>
        <end position="2064"/>
    </location>
</feature>
<feature type="compositionally biased region" description="Basic and acidic residues" evidence="1">
    <location>
        <begin position="616"/>
        <end position="630"/>
    </location>
</feature>
<proteinExistence type="predicted"/>
<feature type="compositionally biased region" description="Polar residues" evidence="1">
    <location>
        <begin position="634"/>
        <end position="645"/>
    </location>
</feature>
<gene>
    <name evidence="2" type="ORF">PGO_110940</name>
</gene>
<feature type="region of interest" description="Disordered" evidence="1">
    <location>
        <begin position="2005"/>
        <end position="2064"/>
    </location>
</feature>
<feature type="region of interest" description="Disordered" evidence="1">
    <location>
        <begin position="2081"/>
        <end position="2121"/>
    </location>
</feature>
<feature type="region of interest" description="Disordered" evidence="1">
    <location>
        <begin position="758"/>
        <end position="802"/>
    </location>
</feature>
<reference evidence="3" key="1">
    <citation type="submission" date="2017-04" db="EMBL/GenBank/DDBJ databases">
        <title>Plasmodium gonderi genome.</title>
        <authorList>
            <person name="Arisue N."/>
            <person name="Honma H."/>
            <person name="Kawai S."/>
            <person name="Tougan T."/>
            <person name="Tanabe K."/>
            <person name="Horii T."/>
        </authorList>
    </citation>
    <scope>NUCLEOTIDE SEQUENCE [LARGE SCALE GENOMIC DNA]</scope>
    <source>
        <strain evidence="3">ATCC 30045</strain>
    </source>
</reference>
<feature type="compositionally biased region" description="Basic residues" evidence="1">
    <location>
        <begin position="1526"/>
        <end position="1536"/>
    </location>
</feature>
<organism evidence="2 3">
    <name type="scientific">Plasmodium gonderi</name>
    <dbReference type="NCBI Taxonomy" id="77519"/>
    <lineage>
        <taxon>Eukaryota</taxon>
        <taxon>Sar</taxon>
        <taxon>Alveolata</taxon>
        <taxon>Apicomplexa</taxon>
        <taxon>Aconoidasida</taxon>
        <taxon>Haemosporida</taxon>
        <taxon>Plasmodiidae</taxon>
        <taxon>Plasmodium</taxon>
        <taxon>Plasmodium (Plasmodium)</taxon>
    </lineage>
</organism>
<dbReference type="OrthoDB" id="372950at2759"/>
<feature type="region of interest" description="Disordered" evidence="1">
    <location>
        <begin position="1524"/>
        <end position="1570"/>
    </location>
</feature>
<dbReference type="GeneID" id="39748373"/>
<dbReference type="EMBL" id="BDQF01000012">
    <property type="protein sequence ID" value="GAW81645.1"/>
    <property type="molecule type" value="Genomic_DNA"/>
</dbReference>
<feature type="region of interest" description="Disordered" evidence="1">
    <location>
        <begin position="1359"/>
        <end position="1391"/>
    </location>
</feature>
<feature type="compositionally biased region" description="Basic residues" evidence="1">
    <location>
        <begin position="1146"/>
        <end position="1161"/>
    </location>
</feature>
<dbReference type="Proteomes" id="UP000195521">
    <property type="component" value="Unassembled WGS sequence"/>
</dbReference>
<feature type="region of interest" description="Disordered" evidence="1">
    <location>
        <begin position="1"/>
        <end position="74"/>
    </location>
</feature>
<feature type="region of interest" description="Disordered" evidence="1">
    <location>
        <begin position="616"/>
        <end position="690"/>
    </location>
</feature>
<comment type="caution">
    <text evidence="2">The sequence shown here is derived from an EMBL/GenBank/DDBJ whole genome shotgun (WGS) entry which is preliminary data.</text>
</comment>
<feature type="compositionally biased region" description="Low complexity" evidence="1">
    <location>
        <begin position="40"/>
        <end position="51"/>
    </location>
</feature>
<keyword evidence="3" id="KW-1185">Reference proteome</keyword>
<dbReference type="OMA" id="CVINNVE"/>
<feature type="compositionally biased region" description="Polar residues" evidence="1">
    <location>
        <begin position="758"/>
        <end position="795"/>
    </location>
</feature>
<dbReference type="RefSeq" id="XP_028544234.1">
    <property type="nucleotide sequence ID" value="XM_028688433.1"/>
</dbReference>
<evidence type="ECO:0000313" key="3">
    <source>
        <dbReference type="Proteomes" id="UP000195521"/>
    </source>
</evidence>
<feature type="region of interest" description="Disordered" evidence="1">
    <location>
        <begin position="404"/>
        <end position="476"/>
    </location>
</feature>
<name>A0A1Y1JJR8_PLAGO</name>
<protein>
    <submittedName>
        <fullName evidence="2">Uncharacterized protein</fullName>
    </submittedName>
</protein>
<feature type="compositionally biased region" description="Basic residues" evidence="1">
    <location>
        <begin position="459"/>
        <end position="468"/>
    </location>
</feature>
<feature type="compositionally biased region" description="Polar residues" evidence="1">
    <location>
        <begin position="443"/>
        <end position="456"/>
    </location>
</feature>
<evidence type="ECO:0000313" key="2">
    <source>
        <dbReference type="EMBL" id="GAW81645.1"/>
    </source>
</evidence>
<feature type="region of interest" description="Disordered" evidence="1">
    <location>
        <begin position="1132"/>
        <end position="1165"/>
    </location>
</feature>
<feature type="compositionally biased region" description="Basic and acidic residues" evidence="1">
    <location>
        <begin position="1553"/>
        <end position="1562"/>
    </location>
</feature>
<evidence type="ECO:0000256" key="1">
    <source>
        <dbReference type="SAM" id="MobiDB-lite"/>
    </source>
</evidence>
<feature type="compositionally biased region" description="Low complexity" evidence="1">
    <location>
        <begin position="9"/>
        <end position="32"/>
    </location>
</feature>
<feature type="compositionally biased region" description="Polar residues" evidence="1">
    <location>
        <begin position="58"/>
        <end position="74"/>
    </location>
</feature>
<feature type="compositionally biased region" description="Basic residues" evidence="1">
    <location>
        <begin position="2104"/>
        <end position="2119"/>
    </location>
</feature>
<feature type="compositionally biased region" description="Basic and acidic residues" evidence="1">
    <location>
        <begin position="656"/>
        <end position="668"/>
    </location>
</feature>
<feature type="compositionally biased region" description="Low complexity" evidence="1">
    <location>
        <begin position="416"/>
        <end position="442"/>
    </location>
</feature>
<feature type="compositionally biased region" description="Basic residues" evidence="1">
    <location>
        <begin position="2032"/>
        <end position="2047"/>
    </location>
</feature>
<sequence length="2151" mass="246744">MNPNIQHQSQSNGSYRNNSSNNGRNVNNENISKYSVTIKNNSNNNTNMFSRNMKEGNHSPSNTKSIEQNINGGNPNNIMKNLSKLSPINYSVNKHNFYNHHSMIYNNNGLSNNGYKNRNYHSMINNVKTGNDMQKIDDGLVHDINDSTNKSFRVLNYNKFSGNIKGPTDDNMNNFSPANYHNIVLNNKEPVLKSRHTFDLNYNPNGRNQNSMNSTNNLNRIKTVDLITHRNTSSNLNCPIGRNNGINSSAGTSSMVFPNGTDGNINNVHASMNTYTVSNTISSGRNTTINDVMNVNANKTNGCTALNTNKGVRHSSSNLNTHLDQFRSVQKYPYVNSSNVGRNNITIMSGMNSMGDMSHMINMGGLNSGNYNVNNFNKTMSVMNKSSTFNSDCLSSNVNNYLSVPNNMDPKHAGESINNKSTSSSSNQKINHNNSNNDNLGNLQGSCTMNNSTITTDHPKKRSYRKNKDKGNLNELDKIKNKSNNNMISNISVTNNCMRSDMLINTKKNDQQMLLLENGKNNRSQDLYSLNNSDKIFNNNVSSGFLVQSMYNMNSNMKSGQIMCNPSRNVQVNQNLCVNEQNINVLNGRDFMYSTGSSLSNQNINKIPYYEANNIQDDKTKKEGNTHIVDDPSSGINMNMHNNCATLEKTKKRTRKEREKTKEQDKPPKNRKRKNKNDQNNDEGTMGNNSGITCTQDIVNNNFDNSITNLGNTLELLNDSVNNKISKRKLKANNDEKIKNDEKKRKKRMLMMMTNMTSSYPPMQQNSDTVQQKSDTVQKNSDTVQKNSDTMQQNSDMDKTNKYSSQNQNEFYNKLNVTHENMNNGIMNTYGNTNYLNNIYIHSARGENYNNCNQDDQADASNVSNNCGEKEHIKMMNMPSVDNGASKNIVNGLRYSPNTSYHNTNVNDFINKKIRENNNAEFMRDSHLSNNAQGIPHGYMRRETNKNMHGNLTSTEMKIGDIELYKKEEFLKNNIMNVDAKYVWLFLNKEFNENKSKYAGFLPYFNNFYPNKLYELICKLEEYSLLNFAHIMNSSRDLQRKYCNNLSPPGVHNVDHVKNATISTTNNIATNNNTTTSSTNDGVCVNPFGQADVSTSFTISGYSDGNIDNMLLNNINNNFNELIKNISIESVSAPNTRSEENENSGKVRRRRKNATSARKAKKDAQMQNDMNMQIQNGINTQMQNGINTQVQNNMNTQMQNGMNTQNDFSMNWENRVSAESNVNYESNMKRNEGINLYNNNKSNNGLTNGIVKKPRKPRTSKKALTTNDRETKNFMNSQEQTVSTEGNKQKVITTYETFVNSNGTAISENAKDVLNLIMSTNVGNAQNDSINSKNKFDFVHKENETLLEKGLPNLCDSMNNPPNFPKDENESHKTANNPDDINNLGKNKKVRKYRKKKYNNNVPLEDNNDLLASTSSNICIEEKKKKKKKRKQITFNVDNEVLGAENNLTSMNEHVGKSCEQNRNDFVQKDNISMLADISAEMKIKVDSAEMKCPNNMDAECVQGNEVNLSSKYSLNCTIDDNNEMHKKKRRRKKKNDKVPDESKGEIQNNEILRNEGIERKGKNNTKKKHMEKGENIEIFENIIEIDDKYVQEQDNQNRKQNWNQIGNLDASRNEIINITDNRFNNENINFLMRKGKNMKKLRFPQNNFPNHLKGTRYLGKTLSKNMRLSAINAIKKKYKRFSFCINKVFKKQNINDIIALNENVNNNKELLLLFKKKDISNLKRRNLSFFMGKLQLQKIDMIIMKRIHICLENIKNTLGITCVINNVEKIVNILKCAFRDRLHLMWPLIKFSNKYRLDQYFHLLTKNRNNAQSKFKDTKLIVHQNMAPLIAYFNQRTIDDKIVEHLKNKMKPKRRRRKNKNKDPFLEDKPLDFLKSVNATTSSDITRGPLLDYETARTKANEFTFVGYNQRRLLTQITPYDYKHILNSEFCNQLFTIKWREQQAMFVNHLHFDMVPDNDERRKYFENIYIRYMGYDKKKVALKLENKENSDKLKFKNDNIEDVKDEGKQKTTRKRKTNKNNDTVEKEPKIIKPRRKYERVKPRKSKNPNGNTEVTQNVMNNQNEPITKDVEPYAAAEVGETEKSAVTNHHAMADPSINENTSKRKGRKPGERKRKNKNKNLENYDLTVLKSNPNTVLQASIDFMNPNLFT</sequence>
<accession>A0A1Y1JJR8</accession>